<protein>
    <submittedName>
        <fullName evidence="2">Uncharacterized protein</fullName>
    </submittedName>
</protein>
<feature type="compositionally biased region" description="Basic and acidic residues" evidence="1">
    <location>
        <begin position="1"/>
        <end position="13"/>
    </location>
</feature>
<feature type="region of interest" description="Disordered" evidence="1">
    <location>
        <begin position="1"/>
        <end position="71"/>
    </location>
</feature>
<feature type="compositionally biased region" description="Low complexity" evidence="1">
    <location>
        <begin position="52"/>
        <end position="71"/>
    </location>
</feature>
<dbReference type="EMBL" id="JACXVP010000001">
    <property type="protein sequence ID" value="KAG5631169.1"/>
    <property type="molecule type" value="Genomic_DNA"/>
</dbReference>
<name>A0A9J6B390_SOLCO</name>
<accession>A0A9J6B390</accession>
<evidence type="ECO:0000313" key="3">
    <source>
        <dbReference type="Proteomes" id="UP000824120"/>
    </source>
</evidence>
<sequence>MEKKQDLPPGDKGKWKKHIAKKGTVVDPDFSKPEDEQPLINRRDVLRARSQSTIDSTPSAATPPTTDSVLA</sequence>
<evidence type="ECO:0000256" key="1">
    <source>
        <dbReference type="SAM" id="MobiDB-lite"/>
    </source>
</evidence>
<dbReference type="AlphaFoldDB" id="A0A9J6B390"/>
<organism evidence="2 3">
    <name type="scientific">Solanum commersonii</name>
    <name type="common">Commerson's wild potato</name>
    <name type="synonym">Commerson's nightshade</name>
    <dbReference type="NCBI Taxonomy" id="4109"/>
    <lineage>
        <taxon>Eukaryota</taxon>
        <taxon>Viridiplantae</taxon>
        <taxon>Streptophyta</taxon>
        <taxon>Embryophyta</taxon>
        <taxon>Tracheophyta</taxon>
        <taxon>Spermatophyta</taxon>
        <taxon>Magnoliopsida</taxon>
        <taxon>eudicotyledons</taxon>
        <taxon>Gunneridae</taxon>
        <taxon>Pentapetalae</taxon>
        <taxon>asterids</taxon>
        <taxon>lamiids</taxon>
        <taxon>Solanales</taxon>
        <taxon>Solanaceae</taxon>
        <taxon>Solanoideae</taxon>
        <taxon>Solaneae</taxon>
        <taxon>Solanum</taxon>
    </lineage>
</organism>
<keyword evidence="3" id="KW-1185">Reference proteome</keyword>
<feature type="compositionally biased region" description="Basic and acidic residues" evidence="1">
    <location>
        <begin position="29"/>
        <end position="47"/>
    </location>
</feature>
<dbReference type="Proteomes" id="UP000824120">
    <property type="component" value="Chromosome 1"/>
</dbReference>
<proteinExistence type="predicted"/>
<gene>
    <name evidence="2" type="ORF">H5410_002886</name>
</gene>
<reference evidence="2 3" key="1">
    <citation type="submission" date="2020-09" db="EMBL/GenBank/DDBJ databases">
        <title>De no assembly of potato wild relative species, Solanum commersonii.</title>
        <authorList>
            <person name="Cho K."/>
        </authorList>
    </citation>
    <scope>NUCLEOTIDE SEQUENCE [LARGE SCALE GENOMIC DNA]</scope>
    <source>
        <strain evidence="2">LZ3.2</strain>
        <tissue evidence="2">Leaf</tissue>
    </source>
</reference>
<evidence type="ECO:0000313" key="2">
    <source>
        <dbReference type="EMBL" id="KAG5631169.1"/>
    </source>
</evidence>
<comment type="caution">
    <text evidence="2">The sequence shown here is derived from an EMBL/GenBank/DDBJ whole genome shotgun (WGS) entry which is preliminary data.</text>
</comment>